<accession>A0A2T5JAQ9</accession>
<dbReference type="Proteomes" id="UP000244168">
    <property type="component" value="Unassembled WGS sequence"/>
</dbReference>
<keyword evidence="2" id="KW-1185">Reference proteome</keyword>
<dbReference type="RefSeq" id="WP_107828149.1">
    <property type="nucleotide sequence ID" value="NZ_CP160205.1"/>
</dbReference>
<protein>
    <submittedName>
        <fullName evidence="1">Bacteriocin resistance YdeI/OmpD-like protein</fullName>
    </submittedName>
</protein>
<dbReference type="EMBL" id="QAOQ01000003">
    <property type="protein sequence ID" value="PTQ97953.1"/>
    <property type="molecule type" value="Genomic_DNA"/>
</dbReference>
<name>A0A2T5JAQ9_9SPHI</name>
<dbReference type="OrthoDB" id="9800461at2"/>
<evidence type="ECO:0000313" key="2">
    <source>
        <dbReference type="Proteomes" id="UP000244168"/>
    </source>
</evidence>
<dbReference type="Pfam" id="PF13376">
    <property type="entry name" value="OmdA"/>
    <property type="match status" value="1"/>
</dbReference>
<comment type="caution">
    <text evidence="1">The sequence shown here is derived from an EMBL/GenBank/DDBJ whole genome shotgun (WGS) entry which is preliminary data.</text>
</comment>
<evidence type="ECO:0000313" key="1">
    <source>
        <dbReference type="EMBL" id="PTQ97953.1"/>
    </source>
</evidence>
<sequence length="219" mass="24837">MNALAKKLQMKPGKNWLLYNAPANYLELLEPLPEGLNITFNADGSFDGVQLFVVNSSDLVRDMQLISKVLKADTILWVIYPKKTAGIASDLEMMRNWAEMDQYNLRGVAAAAVSETWTALRFRPNDTGTFSDTCNDAIPSNEYGEYIDIANKQVKLPPDVEAALQHEPEAMNWYASLSYSNRKEYVLWILTAKQEKTRLDRLEKMVEKLKAGKKNPSEK</sequence>
<dbReference type="AlphaFoldDB" id="A0A2T5JAQ9"/>
<reference evidence="1 2" key="1">
    <citation type="submission" date="2018-04" db="EMBL/GenBank/DDBJ databases">
        <title>Genomic Encyclopedia of Archaeal and Bacterial Type Strains, Phase II (KMG-II): from individual species to whole genera.</title>
        <authorList>
            <person name="Goeker M."/>
        </authorList>
    </citation>
    <scope>NUCLEOTIDE SEQUENCE [LARGE SCALE GENOMIC DNA]</scope>
    <source>
        <strain evidence="1 2">DSM 26809</strain>
    </source>
</reference>
<proteinExistence type="predicted"/>
<gene>
    <name evidence="1" type="ORF">C8P68_103112</name>
</gene>
<organism evidence="1 2">
    <name type="scientific">Mucilaginibacter yixingensis</name>
    <dbReference type="NCBI Taxonomy" id="1295612"/>
    <lineage>
        <taxon>Bacteria</taxon>
        <taxon>Pseudomonadati</taxon>
        <taxon>Bacteroidota</taxon>
        <taxon>Sphingobacteriia</taxon>
        <taxon>Sphingobacteriales</taxon>
        <taxon>Sphingobacteriaceae</taxon>
        <taxon>Mucilaginibacter</taxon>
    </lineage>
</organism>